<sequence>MNTSVLTTTKSKVPYAVMAVATVATLSVGILASTPSHALGGQSQVQAASAQYQNEIDKRYQSDAVFRQVLGAPIGGIQRDGEVYFQNYQNGRAYYAAGYGVHEVHGNIYTLFTQLGGHRVTGIPVTDEAATPDGKGKFNHFNKMANSPEAVSSIYWTAATGAHYVQNKIHVKWVATGWENGPLGYPITDEATAKDGVSKYNNFQQGTIYSSAQYGEKYVVGEIYKKWAQYNYDGGFLGKPMSDETKTPDGKGRFNVFEGGSVYWSPASGAHSIGGKIRDGWAAIGWEVSWLGYPTSDEYNIPGGKGQDFQGGYIRWTPQTGVVAYRK</sequence>
<evidence type="ECO:0000313" key="2">
    <source>
        <dbReference type="Proteomes" id="UP001059824"/>
    </source>
</evidence>
<name>A0A857MMG8_9BACT</name>
<proteinExistence type="predicted"/>
<dbReference type="KEGG" id="mama:GII36_01230"/>
<accession>A0A857MMG8</accession>
<evidence type="ECO:0008006" key="3">
    <source>
        <dbReference type="Google" id="ProtNLM"/>
    </source>
</evidence>
<dbReference type="RefSeq" id="WP_260763821.1">
    <property type="nucleotide sequence ID" value="NZ_CP045921.1"/>
</dbReference>
<gene>
    <name evidence="1" type="ORF">GII36_01230</name>
</gene>
<dbReference type="Proteomes" id="UP001059824">
    <property type="component" value="Chromosome"/>
</dbReference>
<dbReference type="Pfam" id="PF08310">
    <property type="entry name" value="LGFP"/>
    <property type="match status" value="5"/>
</dbReference>
<keyword evidence="2" id="KW-1185">Reference proteome</keyword>
<evidence type="ECO:0000313" key="1">
    <source>
        <dbReference type="EMBL" id="QHN42469.1"/>
    </source>
</evidence>
<organism evidence="1 2">
    <name type="scientific">Candidatus Mycosynbacter amalyticus</name>
    <dbReference type="NCBI Taxonomy" id="2665156"/>
    <lineage>
        <taxon>Bacteria</taxon>
        <taxon>Candidatus Saccharimonadota</taxon>
        <taxon>Candidatus Saccharimonadota incertae sedis</taxon>
        <taxon>Candidatus Mycosynbacter</taxon>
    </lineage>
</organism>
<dbReference type="EMBL" id="CP045921">
    <property type="protein sequence ID" value="QHN42469.1"/>
    <property type="molecule type" value="Genomic_DNA"/>
</dbReference>
<protein>
    <recommendedName>
        <fullName evidence="3">LGFP repeat-containing protein</fullName>
    </recommendedName>
</protein>
<reference evidence="1" key="1">
    <citation type="journal article" date="2021" name="Nat. Microbiol.">
        <title>Cocultivation of an ultrasmall environmental parasitic bacterium with lytic ability against bacteria associated with wastewater foams.</title>
        <authorList>
            <person name="Batinovic S."/>
            <person name="Rose J.J.A."/>
            <person name="Ratcliffe J."/>
            <person name="Seviour R.J."/>
            <person name="Petrovski S."/>
        </authorList>
    </citation>
    <scope>NUCLEOTIDE SEQUENCE</scope>
    <source>
        <strain evidence="1">JR1</strain>
    </source>
</reference>
<dbReference type="InterPro" id="IPR013207">
    <property type="entry name" value="LGFP"/>
</dbReference>
<dbReference type="AlphaFoldDB" id="A0A857MMG8"/>